<dbReference type="InterPro" id="IPR019734">
    <property type="entry name" value="TPR_rpt"/>
</dbReference>
<dbReference type="GO" id="GO:0000160">
    <property type="term" value="P:phosphorelay signal transduction system"/>
    <property type="evidence" value="ECO:0007669"/>
    <property type="project" value="InterPro"/>
</dbReference>
<evidence type="ECO:0000313" key="9">
    <source>
        <dbReference type="EMBL" id="MBB6174207.1"/>
    </source>
</evidence>
<feature type="compositionally biased region" description="Basic and acidic residues" evidence="7">
    <location>
        <begin position="279"/>
        <end position="288"/>
    </location>
</feature>
<dbReference type="GO" id="GO:0043531">
    <property type="term" value="F:ADP binding"/>
    <property type="evidence" value="ECO:0007669"/>
    <property type="project" value="InterPro"/>
</dbReference>
<comment type="similarity">
    <text evidence="1">Belongs to the AfsR/DnrI/RedD regulatory family.</text>
</comment>
<reference evidence="9 10" key="1">
    <citation type="submission" date="2020-08" db="EMBL/GenBank/DDBJ databases">
        <title>Sequencing the genomes of 1000 actinobacteria strains.</title>
        <authorList>
            <person name="Klenk H.-P."/>
        </authorList>
    </citation>
    <scope>NUCLEOTIDE SEQUENCE [LARGE SCALE GENOMIC DNA]</scope>
    <source>
        <strain evidence="9 10">DSM 46659</strain>
    </source>
</reference>
<dbReference type="InterPro" id="IPR002182">
    <property type="entry name" value="NB-ARC"/>
</dbReference>
<evidence type="ECO:0000259" key="8">
    <source>
        <dbReference type="PROSITE" id="PS51755"/>
    </source>
</evidence>
<feature type="domain" description="OmpR/PhoB-type" evidence="8">
    <location>
        <begin position="1"/>
        <end position="88"/>
    </location>
</feature>
<dbReference type="Pfam" id="PF03704">
    <property type="entry name" value="BTAD"/>
    <property type="match status" value="1"/>
</dbReference>
<dbReference type="GO" id="GO:0003677">
    <property type="term" value="F:DNA binding"/>
    <property type="evidence" value="ECO:0007669"/>
    <property type="project" value="UniProtKB-UniRule"/>
</dbReference>
<dbReference type="InterPro" id="IPR001867">
    <property type="entry name" value="OmpR/PhoB-type_DNA-bd"/>
</dbReference>
<dbReference type="AlphaFoldDB" id="A0A7W9YL69"/>
<dbReference type="InterPro" id="IPR036388">
    <property type="entry name" value="WH-like_DNA-bd_sf"/>
</dbReference>
<dbReference type="InterPro" id="IPR016032">
    <property type="entry name" value="Sig_transdc_resp-reg_C-effctor"/>
</dbReference>
<dbReference type="GO" id="GO:0006355">
    <property type="term" value="P:regulation of DNA-templated transcription"/>
    <property type="evidence" value="ECO:0007669"/>
    <property type="project" value="InterPro"/>
</dbReference>
<comment type="caution">
    <text evidence="9">The sequence shown here is derived from an EMBL/GenBank/DDBJ whole genome shotgun (WGS) entry which is preliminary data.</text>
</comment>
<dbReference type="SUPFAM" id="SSF48452">
    <property type="entry name" value="TPR-like"/>
    <property type="match status" value="3"/>
</dbReference>
<feature type="region of interest" description="Disordered" evidence="7">
    <location>
        <begin position="256"/>
        <end position="288"/>
    </location>
</feature>
<evidence type="ECO:0000256" key="6">
    <source>
        <dbReference type="PROSITE-ProRule" id="PRU01091"/>
    </source>
</evidence>
<dbReference type="Gene3D" id="1.25.40.10">
    <property type="entry name" value="Tetratricopeptide repeat domain"/>
    <property type="match status" value="3"/>
</dbReference>
<dbReference type="SMART" id="SM00862">
    <property type="entry name" value="Trans_reg_C"/>
    <property type="match status" value="1"/>
</dbReference>
<keyword evidence="5" id="KW-0804">Transcription</keyword>
<dbReference type="Pfam" id="PF00931">
    <property type="entry name" value="NB-ARC"/>
    <property type="match status" value="1"/>
</dbReference>
<dbReference type="Gene3D" id="3.40.50.300">
    <property type="entry name" value="P-loop containing nucleotide triphosphate hydrolases"/>
    <property type="match status" value="1"/>
</dbReference>
<dbReference type="Proteomes" id="UP000546642">
    <property type="component" value="Unassembled WGS sequence"/>
</dbReference>
<sequence>MEFGVLGPITAWSNGESVPVGGPRQRCVLGALLVDLDKEVTVERLIGYLWDDDPPRTARSVIQVQISHLRRAFPDVIQTTAGGYLAQVEPDKVDLHRYRDLVARARTAGDPAEALVLWNKALACWRGQPFSGTGSDQLWYSVCRPLLEERWAAVTAWAECAFSLHLYSEIVTRLTPLVREDPLRERLQYLLIAALSRSGQRASALAVFHETRQHLAEELGVDPSPDVKELYERILKDTETGVDGSLSAVRLVATPADPASDGRSDVAAEPSSEFVPRNDLPRDIPDFTGRERPLQELIDIGEHSSGRAEAVVIAGPGGAGKTTLAVHAAHRLVEHFPDGQLFIDLYGFTVDQKPLDALAALGVLLRAVGVEPDAIPESVEERSALWRAMLAGKRVLVVLDNAVSSAQVSPLMPAAPGSLTLVTSRQDIAVVSGARYISLGMLDEESSLELFSAILGTARVEQEPEQAQVVVSLCGGLPLALRIVGGRMLSRPRWTFAHVEQRLREHQRRFRELRLDGHSVEAVFELSYQSLNAVQQRTFLFLGIMIGSSVDLHGATSLLKYEPPDADDLLQELVSVCLLEESAVDVYRFHDLIGAYARQKALEIIPKEDIEAARRRMAEYYLDMSQSAADLMGPRGHDYERDEAEISRYRNEISCRAEAVAWFEVHQENLVHALDFFASDGAGDASWLLVDAIWRFYAFQGRTELLITIQGKALEISRAQGNERGISIMLVGLGIAHCLSGRFETSIRFLSEALEILNKIGEERGVLRVYGNLGMVYERMGRFHDALSCAWKVLERAVSEGDRRLEVMQRANIALMYQVLGDYPKAIEFCEVARRIVVEEQLEGDAHIPRIMGEVKVGMGEFDEGFRYLEEALKTAQTLGSQAQEIYTRNGLAIAFREFGDLDAAVEAHITALELGRSTGQRSGDAEILNELGVTYARGARHADARDSHGQALDLARERGERHAEGRALLGLGTLPPDIIDRDSAVEYLTAAARICGELGVPEAEAAQAELQRLRGDA</sequence>
<dbReference type="InterPro" id="IPR042197">
    <property type="entry name" value="Apaf_helical"/>
</dbReference>
<dbReference type="PANTHER" id="PTHR35807">
    <property type="entry name" value="TRANSCRIPTIONAL REGULATOR REDD-RELATED"/>
    <property type="match status" value="1"/>
</dbReference>
<dbReference type="Pfam" id="PF13424">
    <property type="entry name" value="TPR_12"/>
    <property type="match status" value="2"/>
</dbReference>
<dbReference type="PANTHER" id="PTHR35807:SF1">
    <property type="entry name" value="TRANSCRIPTIONAL REGULATOR REDD"/>
    <property type="match status" value="1"/>
</dbReference>
<keyword evidence="10" id="KW-1185">Reference proteome</keyword>
<dbReference type="CDD" id="cd15831">
    <property type="entry name" value="BTAD"/>
    <property type="match status" value="1"/>
</dbReference>
<dbReference type="SUPFAM" id="SSF46894">
    <property type="entry name" value="C-terminal effector domain of the bipartite response regulators"/>
    <property type="match status" value="1"/>
</dbReference>
<keyword evidence="3" id="KW-0805">Transcription regulation</keyword>
<dbReference type="InterPro" id="IPR027417">
    <property type="entry name" value="P-loop_NTPase"/>
</dbReference>
<dbReference type="InterPro" id="IPR005158">
    <property type="entry name" value="BTAD"/>
</dbReference>
<evidence type="ECO:0000256" key="5">
    <source>
        <dbReference type="ARBA" id="ARBA00023163"/>
    </source>
</evidence>
<dbReference type="SMART" id="SM01043">
    <property type="entry name" value="BTAD"/>
    <property type="match status" value="1"/>
</dbReference>
<dbReference type="InterPro" id="IPR011990">
    <property type="entry name" value="TPR-like_helical_dom_sf"/>
</dbReference>
<keyword evidence="4 6" id="KW-0238">DNA-binding</keyword>
<evidence type="ECO:0000256" key="1">
    <source>
        <dbReference type="ARBA" id="ARBA00005820"/>
    </source>
</evidence>
<evidence type="ECO:0000313" key="10">
    <source>
        <dbReference type="Proteomes" id="UP000546642"/>
    </source>
</evidence>
<evidence type="ECO:0000256" key="7">
    <source>
        <dbReference type="SAM" id="MobiDB-lite"/>
    </source>
</evidence>
<name>A0A7W9YL69_9ACTN</name>
<dbReference type="InterPro" id="IPR051677">
    <property type="entry name" value="AfsR-DnrI-RedD_regulator"/>
</dbReference>
<proteinExistence type="inferred from homology"/>
<dbReference type="SMART" id="SM00028">
    <property type="entry name" value="TPR"/>
    <property type="match status" value="6"/>
</dbReference>
<protein>
    <submittedName>
        <fullName evidence="9">DNA-binding SARP family transcriptional activator/tetratricopeptide (TPR) repeat protein</fullName>
    </submittedName>
</protein>
<evidence type="ECO:0000256" key="2">
    <source>
        <dbReference type="ARBA" id="ARBA00022737"/>
    </source>
</evidence>
<accession>A0A7W9YL69</accession>
<feature type="DNA-binding region" description="OmpR/PhoB-type" evidence="6">
    <location>
        <begin position="1"/>
        <end position="88"/>
    </location>
</feature>
<dbReference type="SUPFAM" id="SSF52540">
    <property type="entry name" value="P-loop containing nucleoside triphosphate hydrolases"/>
    <property type="match status" value="1"/>
</dbReference>
<evidence type="ECO:0000256" key="3">
    <source>
        <dbReference type="ARBA" id="ARBA00023015"/>
    </source>
</evidence>
<dbReference type="PROSITE" id="PS51755">
    <property type="entry name" value="OMPR_PHOB"/>
    <property type="match status" value="1"/>
</dbReference>
<dbReference type="Gene3D" id="1.10.10.10">
    <property type="entry name" value="Winged helix-like DNA-binding domain superfamily/Winged helix DNA-binding domain"/>
    <property type="match status" value="2"/>
</dbReference>
<evidence type="ECO:0000256" key="4">
    <source>
        <dbReference type="ARBA" id="ARBA00023125"/>
    </source>
</evidence>
<gene>
    <name evidence="9" type="ORF">HNR23_004267</name>
</gene>
<dbReference type="PRINTS" id="PR00364">
    <property type="entry name" value="DISEASERSIST"/>
</dbReference>
<dbReference type="EMBL" id="JACHDS010000001">
    <property type="protein sequence ID" value="MBB6174207.1"/>
    <property type="molecule type" value="Genomic_DNA"/>
</dbReference>
<dbReference type="Gene3D" id="1.10.8.430">
    <property type="entry name" value="Helical domain of apoptotic protease-activating factors"/>
    <property type="match status" value="1"/>
</dbReference>
<organism evidence="9 10">
    <name type="scientific">Nocardiopsis mwathae</name>
    <dbReference type="NCBI Taxonomy" id="1472723"/>
    <lineage>
        <taxon>Bacteria</taxon>
        <taxon>Bacillati</taxon>
        <taxon>Actinomycetota</taxon>
        <taxon>Actinomycetes</taxon>
        <taxon>Streptosporangiales</taxon>
        <taxon>Nocardiopsidaceae</taxon>
        <taxon>Nocardiopsis</taxon>
    </lineage>
</organism>
<keyword evidence="2" id="KW-0677">Repeat</keyword>